<feature type="region of interest" description="Disordered" evidence="4">
    <location>
        <begin position="170"/>
        <end position="201"/>
    </location>
</feature>
<dbReference type="SUPFAM" id="SSF49764">
    <property type="entry name" value="HSP20-like chaperones"/>
    <property type="match status" value="1"/>
</dbReference>
<evidence type="ECO:0000256" key="5">
    <source>
        <dbReference type="SAM" id="SignalP"/>
    </source>
</evidence>
<gene>
    <name evidence="7" type="ORF">LSINAPIS_LOCUS7029</name>
</gene>
<evidence type="ECO:0000259" key="6">
    <source>
        <dbReference type="PROSITE" id="PS01031"/>
    </source>
</evidence>
<sequence length="253" mass="29037">MYKAIIFAAILTLTTCEEKPYKTHHYVDPFALLDRHLSHNLAYLWPWSHLIRAAAALDLEESLEEPQIISDSEKYMVRLNVRHFKPEELKIKVKNRYMIVEGKHKDKEDDKRFIGNHFMQRFVLSPGVKQEEIKAVLNEKGILSISAPKHELPPPPPEIEVPIEVIKPKHNKEVEKLDNKPQDKNQTEDTDDNKDIFTASVTPIDQIETEATTHIGKIRKKELKTTTKTAKDNEVTKGGDGNGLDYALIEAEE</sequence>
<evidence type="ECO:0000256" key="2">
    <source>
        <dbReference type="PROSITE-ProRule" id="PRU00285"/>
    </source>
</evidence>
<organism evidence="7 8">
    <name type="scientific">Leptidea sinapis</name>
    <dbReference type="NCBI Taxonomy" id="189913"/>
    <lineage>
        <taxon>Eukaryota</taxon>
        <taxon>Metazoa</taxon>
        <taxon>Ecdysozoa</taxon>
        <taxon>Arthropoda</taxon>
        <taxon>Hexapoda</taxon>
        <taxon>Insecta</taxon>
        <taxon>Pterygota</taxon>
        <taxon>Neoptera</taxon>
        <taxon>Endopterygota</taxon>
        <taxon>Lepidoptera</taxon>
        <taxon>Glossata</taxon>
        <taxon>Ditrysia</taxon>
        <taxon>Papilionoidea</taxon>
        <taxon>Pieridae</taxon>
        <taxon>Dismorphiinae</taxon>
        <taxon>Leptidea</taxon>
    </lineage>
</organism>
<evidence type="ECO:0000256" key="4">
    <source>
        <dbReference type="SAM" id="MobiDB-lite"/>
    </source>
</evidence>
<keyword evidence="1" id="KW-0346">Stress response</keyword>
<evidence type="ECO:0000256" key="1">
    <source>
        <dbReference type="ARBA" id="ARBA00023016"/>
    </source>
</evidence>
<evidence type="ECO:0000313" key="8">
    <source>
        <dbReference type="Proteomes" id="UP000324832"/>
    </source>
</evidence>
<evidence type="ECO:0000256" key="3">
    <source>
        <dbReference type="RuleBase" id="RU003616"/>
    </source>
</evidence>
<dbReference type="GO" id="GO:0005737">
    <property type="term" value="C:cytoplasm"/>
    <property type="evidence" value="ECO:0007669"/>
    <property type="project" value="TreeGrafter"/>
</dbReference>
<dbReference type="PANTHER" id="PTHR45640:SF13">
    <property type="entry name" value="HEAT SHOCK PROTEIN 22-RELATED"/>
    <property type="match status" value="1"/>
</dbReference>
<dbReference type="InterPro" id="IPR001436">
    <property type="entry name" value="Alpha-crystallin/sHSP_animal"/>
</dbReference>
<dbReference type="AlphaFoldDB" id="A0A5E4QE60"/>
<dbReference type="InterPro" id="IPR008978">
    <property type="entry name" value="HSP20-like_chaperone"/>
</dbReference>
<reference evidence="7 8" key="1">
    <citation type="submission" date="2017-07" db="EMBL/GenBank/DDBJ databases">
        <authorList>
            <person name="Talla V."/>
            <person name="Backstrom N."/>
        </authorList>
    </citation>
    <scope>NUCLEOTIDE SEQUENCE [LARGE SCALE GENOMIC DNA]</scope>
</reference>
<dbReference type="Gene3D" id="2.60.40.790">
    <property type="match status" value="1"/>
</dbReference>
<feature type="signal peptide" evidence="5">
    <location>
        <begin position="1"/>
        <end position="16"/>
    </location>
</feature>
<keyword evidence="8" id="KW-1185">Reference proteome</keyword>
<dbReference type="Pfam" id="PF00011">
    <property type="entry name" value="HSP20"/>
    <property type="match status" value="1"/>
</dbReference>
<dbReference type="PROSITE" id="PS01031">
    <property type="entry name" value="SHSP"/>
    <property type="match status" value="1"/>
</dbReference>
<dbReference type="GO" id="GO:0042026">
    <property type="term" value="P:protein refolding"/>
    <property type="evidence" value="ECO:0007669"/>
    <property type="project" value="TreeGrafter"/>
</dbReference>
<accession>A0A5E4QE60</accession>
<dbReference type="PANTHER" id="PTHR45640">
    <property type="entry name" value="HEAT SHOCK PROTEIN HSP-12.2-RELATED"/>
    <property type="match status" value="1"/>
</dbReference>
<feature type="region of interest" description="Disordered" evidence="4">
    <location>
        <begin position="223"/>
        <end position="253"/>
    </location>
</feature>
<protein>
    <recommendedName>
        <fullName evidence="6">SHSP domain-containing protein</fullName>
    </recommendedName>
</protein>
<feature type="domain" description="SHSP" evidence="6">
    <location>
        <begin position="54"/>
        <end position="164"/>
    </location>
</feature>
<feature type="chain" id="PRO_5022738031" description="SHSP domain-containing protein" evidence="5">
    <location>
        <begin position="17"/>
        <end position="253"/>
    </location>
</feature>
<evidence type="ECO:0000313" key="7">
    <source>
        <dbReference type="EMBL" id="VVC95277.1"/>
    </source>
</evidence>
<dbReference type="EMBL" id="FZQP02002249">
    <property type="protein sequence ID" value="VVC95277.1"/>
    <property type="molecule type" value="Genomic_DNA"/>
</dbReference>
<proteinExistence type="inferred from homology"/>
<dbReference type="GO" id="GO:0009408">
    <property type="term" value="P:response to heat"/>
    <property type="evidence" value="ECO:0007669"/>
    <property type="project" value="TreeGrafter"/>
</dbReference>
<dbReference type="GO" id="GO:0051082">
    <property type="term" value="F:unfolded protein binding"/>
    <property type="evidence" value="ECO:0007669"/>
    <property type="project" value="TreeGrafter"/>
</dbReference>
<feature type="compositionally biased region" description="Basic and acidic residues" evidence="4">
    <location>
        <begin position="223"/>
        <end position="237"/>
    </location>
</feature>
<dbReference type="CDD" id="cd06526">
    <property type="entry name" value="metazoan_ACD"/>
    <property type="match status" value="1"/>
</dbReference>
<feature type="compositionally biased region" description="Basic and acidic residues" evidence="4">
    <location>
        <begin position="171"/>
        <end position="187"/>
    </location>
</feature>
<name>A0A5E4QE60_9NEOP</name>
<dbReference type="InterPro" id="IPR002068">
    <property type="entry name" value="A-crystallin/Hsp20_dom"/>
</dbReference>
<keyword evidence="5" id="KW-0732">Signal</keyword>
<dbReference type="Proteomes" id="UP000324832">
    <property type="component" value="Unassembled WGS sequence"/>
</dbReference>
<comment type="similarity">
    <text evidence="2 3">Belongs to the small heat shock protein (HSP20) family.</text>
</comment>
<dbReference type="PRINTS" id="PR00299">
    <property type="entry name" value="ACRYSTALLIN"/>
</dbReference>
<dbReference type="GO" id="GO:0005634">
    <property type="term" value="C:nucleus"/>
    <property type="evidence" value="ECO:0007669"/>
    <property type="project" value="TreeGrafter"/>
</dbReference>